<evidence type="ECO:0000256" key="7">
    <source>
        <dbReference type="SAM" id="SignalP"/>
    </source>
</evidence>
<dbReference type="Proteomes" id="UP001530400">
    <property type="component" value="Unassembled WGS sequence"/>
</dbReference>
<feature type="transmembrane region" description="Helical" evidence="6">
    <location>
        <begin position="346"/>
        <end position="365"/>
    </location>
</feature>
<evidence type="ECO:0000256" key="5">
    <source>
        <dbReference type="SAM" id="MobiDB-lite"/>
    </source>
</evidence>
<evidence type="ECO:0000313" key="10">
    <source>
        <dbReference type="EMBL" id="KAL3772115.1"/>
    </source>
</evidence>
<evidence type="ECO:0000256" key="1">
    <source>
        <dbReference type="ARBA" id="ARBA00004141"/>
    </source>
</evidence>
<dbReference type="InterPro" id="IPR006029">
    <property type="entry name" value="Neurotrans-gated_channel_TM"/>
</dbReference>
<organism evidence="10 11">
    <name type="scientific">Cyclotella atomus</name>
    <dbReference type="NCBI Taxonomy" id="382360"/>
    <lineage>
        <taxon>Eukaryota</taxon>
        <taxon>Sar</taxon>
        <taxon>Stramenopiles</taxon>
        <taxon>Ochrophyta</taxon>
        <taxon>Bacillariophyta</taxon>
        <taxon>Coscinodiscophyceae</taxon>
        <taxon>Thalassiosirophycidae</taxon>
        <taxon>Stephanodiscales</taxon>
        <taxon>Stephanodiscaceae</taxon>
        <taxon>Cyclotella</taxon>
    </lineage>
</organism>
<dbReference type="InterPro" id="IPR038050">
    <property type="entry name" value="Neuro_actylchol_rec"/>
</dbReference>
<evidence type="ECO:0000259" key="9">
    <source>
        <dbReference type="Pfam" id="PF02932"/>
    </source>
</evidence>
<dbReference type="Pfam" id="PF02931">
    <property type="entry name" value="Neur_chan_LBD"/>
    <property type="match status" value="1"/>
</dbReference>
<dbReference type="Gene3D" id="2.70.170.10">
    <property type="entry name" value="Neurotransmitter-gated ion-channel ligand-binding domain"/>
    <property type="match status" value="1"/>
</dbReference>
<dbReference type="PANTHER" id="PTHR18945">
    <property type="entry name" value="NEUROTRANSMITTER GATED ION CHANNEL"/>
    <property type="match status" value="1"/>
</dbReference>
<dbReference type="InterPro" id="IPR036734">
    <property type="entry name" value="Neur_chan_lig-bd_sf"/>
</dbReference>
<feature type="compositionally biased region" description="Acidic residues" evidence="5">
    <location>
        <begin position="493"/>
        <end position="505"/>
    </location>
</feature>
<evidence type="ECO:0000256" key="3">
    <source>
        <dbReference type="ARBA" id="ARBA00022989"/>
    </source>
</evidence>
<keyword evidence="4 6" id="KW-0472">Membrane</keyword>
<keyword evidence="2 6" id="KW-0812">Transmembrane</keyword>
<feature type="region of interest" description="Disordered" evidence="5">
    <location>
        <begin position="491"/>
        <end position="521"/>
    </location>
</feature>
<evidence type="ECO:0008006" key="12">
    <source>
        <dbReference type="Google" id="ProtNLM"/>
    </source>
</evidence>
<evidence type="ECO:0000256" key="4">
    <source>
        <dbReference type="ARBA" id="ARBA00023136"/>
    </source>
</evidence>
<feature type="signal peptide" evidence="7">
    <location>
        <begin position="1"/>
        <end position="27"/>
    </location>
</feature>
<dbReference type="SUPFAM" id="SSF63712">
    <property type="entry name" value="Nicotinic receptor ligand binding domain-like"/>
    <property type="match status" value="1"/>
</dbReference>
<evidence type="ECO:0000256" key="2">
    <source>
        <dbReference type="ARBA" id="ARBA00022692"/>
    </source>
</evidence>
<feature type="domain" description="Neurotransmitter-gated ion-channel transmembrane" evidence="9">
    <location>
        <begin position="352"/>
        <end position="575"/>
    </location>
</feature>
<evidence type="ECO:0000313" key="11">
    <source>
        <dbReference type="Proteomes" id="UP001530400"/>
    </source>
</evidence>
<evidence type="ECO:0000256" key="6">
    <source>
        <dbReference type="SAM" id="Phobius"/>
    </source>
</evidence>
<comment type="subcellular location">
    <subcellularLocation>
        <location evidence="1">Membrane</location>
        <topology evidence="1">Multi-pass membrane protein</topology>
    </subcellularLocation>
</comment>
<feature type="transmembrane region" description="Helical" evidence="6">
    <location>
        <begin position="405"/>
        <end position="428"/>
    </location>
</feature>
<keyword evidence="11" id="KW-1185">Reference proteome</keyword>
<reference evidence="10 11" key="1">
    <citation type="submission" date="2024-10" db="EMBL/GenBank/DDBJ databases">
        <title>Updated reference genomes for cyclostephanoid diatoms.</title>
        <authorList>
            <person name="Roberts W.R."/>
            <person name="Alverson A.J."/>
        </authorList>
    </citation>
    <scope>NUCLEOTIDE SEQUENCE [LARGE SCALE GENOMIC DNA]</scope>
    <source>
        <strain evidence="10 11">AJA010-31</strain>
    </source>
</reference>
<dbReference type="CDD" id="cd18989">
    <property type="entry name" value="LGIC_ECD_cation"/>
    <property type="match status" value="1"/>
</dbReference>
<gene>
    <name evidence="10" type="ORF">ACHAWO_013520</name>
</gene>
<sequence length="584" mass="66693">MSQKQRPLSSLSAIASLLFSSTANVTATRPQRRQPFPTHISHETDAHTVNSFAQRHNLPIPPLISRKARRRMQSTENETESLDTIISEAKAGQDPNARLRNDLLWNTPYDRNSYPWEYAWTSDYNANNNNNNNNNTNLTGLPVEMRINFHRVYTVDVINPVLDLIVWFELTWIDPRLTWIPSEYGNHTKVWFWISSGGAGGETSEIWTPDIELWNLDQGLAESLEDSYAGVSYDGSVYWSRPGHLRPACKYRGLEKFPFDELGCTMELGSWVYSGKYVRLVKGGEDEMGFSIGGSQTAGESYNEFTFVRDDPITAEVHIYPQFEEGWPVMFYNVTLERAWQPYARGYIYSQVLISIIGFSAFWLPPSCGERMGLSITSMLASIASDIVIAGNLPQAKELTWFQKFSFTTSTFTFLALIESVVVLYFFYKRSEDCVPKWYTQIKEWRVVKKAQKRSSDLLSESRKTVQRTAARAKETMTNLETVMNLGSIQEGASDDEGEGSDVEPQDNGQRNANGRRGSLGMRNQFERAESSFLMRDVDDFLNEEEFENNLKWKRIAARVDDVSRNIFPLTYTIVLAVLLAEIF</sequence>
<accession>A0ABD3N7P7</accession>
<evidence type="ECO:0000259" key="8">
    <source>
        <dbReference type="Pfam" id="PF02931"/>
    </source>
</evidence>
<dbReference type="GO" id="GO:0016020">
    <property type="term" value="C:membrane"/>
    <property type="evidence" value="ECO:0007669"/>
    <property type="project" value="UniProtKB-SubCell"/>
</dbReference>
<dbReference type="EMBL" id="JALLPJ020001274">
    <property type="protein sequence ID" value="KAL3772115.1"/>
    <property type="molecule type" value="Genomic_DNA"/>
</dbReference>
<dbReference type="InterPro" id="IPR006202">
    <property type="entry name" value="Neur_chan_lig-bd"/>
</dbReference>
<keyword evidence="7" id="KW-0732">Signal</keyword>
<feature type="transmembrane region" description="Helical" evidence="6">
    <location>
        <begin position="372"/>
        <end position="393"/>
    </location>
</feature>
<dbReference type="InterPro" id="IPR036719">
    <property type="entry name" value="Neuro-gated_channel_TM_sf"/>
</dbReference>
<dbReference type="AlphaFoldDB" id="A0ABD3N7P7"/>
<name>A0ABD3N7P7_9STRA</name>
<protein>
    <recommendedName>
        <fullName evidence="12">Neurotransmitter-gated ion-channel ligand-binding domain-containing protein</fullName>
    </recommendedName>
</protein>
<dbReference type="InterPro" id="IPR006201">
    <property type="entry name" value="Neur_channel"/>
</dbReference>
<dbReference type="SUPFAM" id="SSF90112">
    <property type="entry name" value="Neurotransmitter-gated ion-channel transmembrane pore"/>
    <property type="match status" value="1"/>
</dbReference>
<feature type="chain" id="PRO_5044785251" description="Neurotransmitter-gated ion-channel ligand-binding domain-containing protein" evidence="7">
    <location>
        <begin position="28"/>
        <end position="584"/>
    </location>
</feature>
<dbReference type="Pfam" id="PF02932">
    <property type="entry name" value="Neur_chan_memb"/>
    <property type="match status" value="1"/>
</dbReference>
<keyword evidence="3 6" id="KW-1133">Transmembrane helix</keyword>
<feature type="domain" description="Neurotransmitter-gated ion-channel ligand-binding" evidence="8">
    <location>
        <begin position="122"/>
        <end position="338"/>
    </location>
</feature>
<comment type="caution">
    <text evidence="10">The sequence shown here is derived from an EMBL/GenBank/DDBJ whole genome shotgun (WGS) entry which is preliminary data.</text>
</comment>
<dbReference type="Gene3D" id="1.20.58.390">
    <property type="entry name" value="Neurotransmitter-gated ion-channel transmembrane domain"/>
    <property type="match status" value="1"/>
</dbReference>
<proteinExistence type="predicted"/>